<dbReference type="SUPFAM" id="SSF53720">
    <property type="entry name" value="ALDH-like"/>
    <property type="match status" value="1"/>
</dbReference>
<evidence type="ECO:0000256" key="2">
    <source>
        <dbReference type="ARBA" id="ARBA00023002"/>
    </source>
</evidence>
<keyword evidence="2 3" id="KW-0560">Oxidoreductase</keyword>
<dbReference type="InterPro" id="IPR015590">
    <property type="entry name" value="Aldehyde_DH_dom"/>
</dbReference>
<dbReference type="PANTHER" id="PTHR43570:SF16">
    <property type="entry name" value="ALDEHYDE DEHYDROGENASE TYPE III, ISOFORM Q"/>
    <property type="match status" value="1"/>
</dbReference>
<feature type="domain" description="Aldehyde dehydrogenase" evidence="4">
    <location>
        <begin position="11"/>
        <end position="440"/>
    </location>
</feature>
<keyword evidence="6" id="KW-1185">Reference proteome</keyword>
<protein>
    <recommendedName>
        <fullName evidence="3">Aldehyde dehydrogenase</fullName>
    </recommendedName>
</protein>
<dbReference type="Pfam" id="PF00171">
    <property type="entry name" value="Aldedh"/>
    <property type="match status" value="1"/>
</dbReference>
<organism evidence="5 6">
    <name type="scientific">Sphagnum troendelagicum</name>
    <dbReference type="NCBI Taxonomy" id="128251"/>
    <lineage>
        <taxon>Eukaryota</taxon>
        <taxon>Viridiplantae</taxon>
        <taxon>Streptophyta</taxon>
        <taxon>Embryophyta</taxon>
        <taxon>Bryophyta</taxon>
        <taxon>Sphagnophytina</taxon>
        <taxon>Sphagnopsida</taxon>
        <taxon>Sphagnales</taxon>
        <taxon>Sphagnaceae</taxon>
        <taxon>Sphagnum</taxon>
    </lineage>
</organism>
<dbReference type="Proteomes" id="UP001497512">
    <property type="component" value="Chromosome 15"/>
</dbReference>
<name>A0ABP0TW41_9BRYO</name>
<dbReference type="InterPro" id="IPR012394">
    <property type="entry name" value="Aldehyde_DH_NAD(P)"/>
</dbReference>
<dbReference type="InterPro" id="IPR016163">
    <property type="entry name" value="Ald_DH_C"/>
</dbReference>
<reference evidence="5" key="1">
    <citation type="submission" date="2024-02" db="EMBL/GenBank/DDBJ databases">
        <authorList>
            <consortium name="ELIXIR-Norway"/>
            <consortium name="Elixir Norway"/>
        </authorList>
    </citation>
    <scope>NUCLEOTIDE SEQUENCE</scope>
</reference>
<dbReference type="EMBL" id="OZ019907">
    <property type="protein sequence ID" value="CAK9206343.1"/>
    <property type="molecule type" value="Genomic_DNA"/>
</dbReference>
<dbReference type="InterPro" id="IPR016161">
    <property type="entry name" value="Ald_DH/histidinol_DH"/>
</dbReference>
<accession>A0ABP0TW41</accession>
<gene>
    <name evidence="5" type="ORF">CSSPTR1EN2_LOCUS8301</name>
</gene>
<evidence type="ECO:0000313" key="5">
    <source>
        <dbReference type="EMBL" id="CAK9206343.1"/>
    </source>
</evidence>
<dbReference type="Gene3D" id="3.40.309.10">
    <property type="entry name" value="Aldehyde Dehydrogenase, Chain A, domain 2"/>
    <property type="match status" value="1"/>
</dbReference>
<evidence type="ECO:0000313" key="6">
    <source>
        <dbReference type="Proteomes" id="UP001497512"/>
    </source>
</evidence>
<evidence type="ECO:0000256" key="1">
    <source>
        <dbReference type="ARBA" id="ARBA00009986"/>
    </source>
</evidence>
<sequence length="486" mass="52673">MASEDEETTVAAVPQIVKDLQRTVRSGITRTAEWRMQQLRAILKLVQENEERIIQVIAQDIGKPAHEAFLTEIFVATASCKLAIKELKKWMAPQKVPITLIAFPGTAEVIPEPLGVALIISPWNFPFLLAIDPVIGALAAGCAVVLKPSEITPTVSSLLAELIPQYLDTDAIQVVEGGVPVVTALLEQKWDKIFYTGCPRVGRIVMAAAAKHLTPVTLELGGKCPLYIDNSVDLKVSAMRICQGKWGVNVGQACISPDYLLVEEDIVSKLVETIKATIVQFFGEDPSTSADLGRIVNEFHFQRLKGLLDDPRTAERIVYGGQCDKKSLSIAPTLVLDVPLDTPIMSEEIFGPILPIITVKGVEKAMDVILEFPKPLALYIFTTRKAVEEQLLTGISAGGVGINETISHFGVPGLPFGGVGESGMGAYHGKHSFDAFSHKKGVLHKGMGGDLPAKFPPYTDAKKSLIRCLVTGDFLGVLLVLLRIRK</sequence>
<proteinExistence type="inferred from homology"/>
<dbReference type="Gene3D" id="3.40.605.10">
    <property type="entry name" value="Aldehyde Dehydrogenase, Chain A, domain 1"/>
    <property type="match status" value="1"/>
</dbReference>
<dbReference type="PIRSF" id="PIRSF036492">
    <property type="entry name" value="ALDH"/>
    <property type="match status" value="1"/>
</dbReference>
<evidence type="ECO:0000259" key="4">
    <source>
        <dbReference type="Pfam" id="PF00171"/>
    </source>
</evidence>
<dbReference type="InterPro" id="IPR016162">
    <property type="entry name" value="Ald_DH_N"/>
</dbReference>
<evidence type="ECO:0000256" key="3">
    <source>
        <dbReference type="PIRNR" id="PIRNR036492"/>
    </source>
</evidence>
<dbReference type="PANTHER" id="PTHR43570">
    <property type="entry name" value="ALDEHYDE DEHYDROGENASE"/>
    <property type="match status" value="1"/>
</dbReference>
<comment type="similarity">
    <text evidence="1 3">Belongs to the aldehyde dehydrogenase family.</text>
</comment>